<dbReference type="WBParaSite" id="nOo.2.0.1.t10840-RA">
    <property type="protein sequence ID" value="nOo.2.0.1.t10840-RA"/>
    <property type="gene ID" value="nOo.2.0.1.g10840"/>
</dbReference>
<feature type="region of interest" description="Disordered" evidence="1">
    <location>
        <begin position="174"/>
        <end position="202"/>
    </location>
</feature>
<evidence type="ECO:0000313" key="2">
    <source>
        <dbReference type="EMBL" id="VDM92432.1"/>
    </source>
</evidence>
<dbReference type="EMBL" id="UYRW01006703">
    <property type="protein sequence ID" value="VDM94567.1"/>
    <property type="molecule type" value="Genomic_DNA"/>
</dbReference>
<organism evidence="6">
    <name type="scientific">Onchocerca ochengi</name>
    <name type="common">Filarial nematode worm</name>
    <dbReference type="NCBI Taxonomy" id="42157"/>
    <lineage>
        <taxon>Eukaryota</taxon>
        <taxon>Metazoa</taxon>
        <taxon>Ecdysozoa</taxon>
        <taxon>Nematoda</taxon>
        <taxon>Chromadorea</taxon>
        <taxon>Rhabditida</taxon>
        <taxon>Spirurina</taxon>
        <taxon>Spiruromorpha</taxon>
        <taxon>Filarioidea</taxon>
        <taxon>Onchocercidae</taxon>
        <taxon>Onchocerca</taxon>
    </lineage>
</organism>
<dbReference type="WBParaSite" id="nOo.2.0.1.t09161-RA">
    <property type="protein sequence ID" value="nOo.2.0.1.t09161-RA"/>
    <property type="gene ID" value="nOo.2.0.1.g09161"/>
</dbReference>
<evidence type="ECO:0000313" key="5">
    <source>
        <dbReference type="WBParaSite" id="nOo.2.0.1.t09161-RA"/>
    </source>
</evidence>
<protein>
    <submittedName>
        <fullName evidence="2 5">Uncharacterized protein</fullName>
    </submittedName>
</protein>
<gene>
    <name evidence="3" type="ORF">NOO_LOCUS10840</name>
    <name evidence="2" type="ORF">NOO_LOCUS9161</name>
</gene>
<evidence type="ECO:0000256" key="1">
    <source>
        <dbReference type="SAM" id="MobiDB-lite"/>
    </source>
</evidence>
<proteinExistence type="predicted"/>
<dbReference type="Proteomes" id="UP000271087">
    <property type="component" value="Unassembled WGS sequence"/>
</dbReference>
<name>A0A182ERS2_ONCOC</name>
<keyword evidence="4" id="KW-1185">Reference proteome</keyword>
<sequence>MPRTKRQNELINGWERKRRSIRLSKSIRVGNSRVRREVSPEIRSLQEGRIGLGSVAPLLSRRAKILAMQTYNHYSNDENYNVSDKSDENSFLEGDYDEIYNYNGHHRSYDHHRAPFHVQRHYEDCKYELVLSSSFPLSIPTTRHFCTRSVLKPYRLRKSMATISVPHASKSVSSAKFKRSTARCNPKESNKKKKTVFKATQSGPITRSRRAALLDKDDD</sequence>
<accession>A0A182ERS2</accession>
<evidence type="ECO:0000313" key="6">
    <source>
        <dbReference type="WBParaSite" id="nOo.2.0.1.t10840-RA"/>
    </source>
</evidence>
<dbReference type="EMBL" id="UYRW01004268">
    <property type="protein sequence ID" value="VDM92432.1"/>
    <property type="molecule type" value="Genomic_DNA"/>
</dbReference>
<dbReference type="OrthoDB" id="5855744at2759"/>
<dbReference type="AlphaFoldDB" id="A0A182ERS2"/>
<evidence type="ECO:0000313" key="3">
    <source>
        <dbReference type="EMBL" id="VDM94567.1"/>
    </source>
</evidence>
<evidence type="ECO:0000313" key="4">
    <source>
        <dbReference type="Proteomes" id="UP000271087"/>
    </source>
</evidence>
<reference evidence="5 6" key="1">
    <citation type="submission" date="2016-06" db="UniProtKB">
        <authorList>
            <consortium name="WormBaseParasite"/>
        </authorList>
    </citation>
    <scope>IDENTIFICATION</scope>
</reference>
<reference evidence="2 4" key="2">
    <citation type="submission" date="2018-08" db="EMBL/GenBank/DDBJ databases">
        <authorList>
            <person name="Laetsch R D."/>
            <person name="Stevens L."/>
            <person name="Kumar S."/>
            <person name="Blaxter L. M."/>
        </authorList>
    </citation>
    <scope>NUCLEOTIDE SEQUENCE [LARGE SCALE GENOMIC DNA]</scope>
</reference>